<feature type="domain" description="Cathepsin propeptide inhibitor" evidence="8">
    <location>
        <begin position="3"/>
        <end position="54"/>
    </location>
</feature>
<evidence type="ECO:0000256" key="3">
    <source>
        <dbReference type="ARBA" id="ARBA00022801"/>
    </source>
</evidence>
<keyword evidence="9" id="KW-1185">Reference proteome</keyword>
<dbReference type="InterPro" id="IPR039417">
    <property type="entry name" value="Peptidase_C1A_papain-like"/>
</dbReference>
<dbReference type="Pfam" id="PF08246">
    <property type="entry name" value="Inhibitor_I29"/>
    <property type="match status" value="1"/>
</dbReference>
<keyword evidence="5" id="KW-0865">Zymogen</keyword>
<dbReference type="InterPro" id="IPR025660">
    <property type="entry name" value="Pept_his_AS"/>
</dbReference>
<keyword evidence="2" id="KW-0645">Protease</keyword>
<evidence type="ECO:0000313" key="10">
    <source>
        <dbReference type="WBParaSite" id="Hba_12885"/>
    </source>
</evidence>
<dbReference type="PROSITE" id="PS00640">
    <property type="entry name" value="THIOL_PROTEASE_ASN"/>
    <property type="match status" value="1"/>
</dbReference>
<evidence type="ECO:0000256" key="1">
    <source>
        <dbReference type="ARBA" id="ARBA00008455"/>
    </source>
</evidence>
<dbReference type="Proteomes" id="UP000095283">
    <property type="component" value="Unplaced"/>
</dbReference>
<comment type="similarity">
    <text evidence="1">Belongs to the peptidase C1 family.</text>
</comment>
<name>A0A1I7X5Y8_HETBA</name>
<dbReference type="SUPFAM" id="SSF54001">
    <property type="entry name" value="Cysteine proteinases"/>
    <property type="match status" value="1"/>
</dbReference>
<dbReference type="PANTHER" id="PTHR12411">
    <property type="entry name" value="CYSTEINE PROTEASE FAMILY C1-RELATED"/>
    <property type="match status" value="1"/>
</dbReference>
<keyword evidence="4" id="KW-0788">Thiol protease</keyword>
<dbReference type="PROSITE" id="PS00139">
    <property type="entry name" value="THIOL_PROTEASE_CYS"/>
    <property type="match status" value="1"/>
</dbReference>
<evidence type="ECO:0000313" key="9">
    <source>
        <dbReference type="Proteomes" id="UP000095283"/>
    </source>
</evidence>
<dbReference type="PRINTS" id="PR00705">
    <property type="entry name" value="PAPAIN"/>
</dbReference>
<dbReference type="SMART" id="SM00848">
    <property type="entry name" value="Inhibitor_I29"/>
    <property type="match status" value="1"/>
</dbReference>
<organism evidence="9 10">
    <name type="scientific">Heterorhabditis bacteriophora</name>
    <name type="common">Entomopathogenic nematode worm</name>
    <dbReference type="NCBI Taxonomy" id="37862"/>
    <lineage>
        <taxon>Eukaryota</taxon>
        <taxon>Metazoa</taxon>
        <taxon>Ecdysozoa</taxon>
        <taxon>Nematoda</taxon>
        <taxon>Chromadorea</taxon>
        <taxon>Rhabditida</taxon>
        <taxon>Rhabditina</taxon>
        <taxon>Rhabditomorpha</taxon>
        <taxon>Strongyloidea</taxon>
        <taxon>Heterorhabditidae</taxon>
        <taxon>Heterorhabditis</taxon>
    </lineage>
</organism>
<feature type="domain" description="Peptidase C1A papain C-terminal" evidence="7">
    <location>
        <begin position="84"/>
        <end position="332"/>
    </location>
</feature>
<sequence>MTFNSYQRSYNKEQKAYRFAIFIQNVKEFNDEEKRNPGLDLDVTQFADWTEEEMKNLLSNGYGDHHSLEISRFKDTVIREGDKRPMEINWRMLGKVTEVKNQMQCGSCWAFATVAAVESQYAIRRNQLITLSEQEMLDCDSKNNGCHGGYRPYAMKFVQRSGLVKDAEYPYNGKEGNTCKLSNMTQQRVYINDYQILSSNENLIADWIATNGPVTFGSILSLSLAIIDLISDGTRLDYYLFTTQLYPFNQGMNVTKAMYSYRNGIFTPSPEDCQNNSLGSHALTIVGYGTEEQRDFWLVKNSWGGRWGQEGYFKLARGVNSCGVANIVVAPVIN</sequence>
<keyword evidence="6" id="KW-1015">Disulfide bond</keyword>
<evidence type="ECO:0000256" key="5">
    <source>
        <dbReference type="ARBA" id="ARBA00023145"/>
    </source>
</evidence>
<proteinExistence type="inferred from homology"/>
<accession>A0A1I7X5Y8</accession>
<dbReference type="InterPro" id="IPR013201">
    <property type="entry name" value="Prot_inhib_I29"/>
</dbReference>
<dbReference type="InterPro" id="IPR025661">
    <property type="entry name" value="Pept_asp_AS"/>
</dbReference>
<evidence type="ECO:0000256" key="2">
    <source>
        <dbReference type="ARBA" id="ARBA00022670"/>
    </source>
</evidence>
<reference evidence="10" key="1">
    <citation type="submission" date="2016-11" db="UniProtKB">
        <authorList>
            <consortium name="WormBaseParasite"/>
        </authorList>
    </citation>
    <scope>IDENTIFICATION</scope>
</reference>
<dbReference type="InterPro" id="IPR000169">
    <property type="entry name" value="Pept_cys_AS"/>
</dbReference>
<dbReference type="SMART" id="SM00645">
    <property type="entry name" value="Pept_C1"/>
    <property type="match status" value="1"/>
</dbReference>
<evidence type="ECO:0000256" key="6">
    <source>
        <dbReference type="ARBA" id="ARBA00023157"/>
    </source>
</evidence>
<dbReference type="GO" id="GO:0008234">
    <property type="term" value="F:cysteine-type peptidase activity"/>
    <property type="evidence" value="ECO:0007669"/>
    <property type="project" value="UniProtKB-KW"/>
</dbReference>
<dbReference type="InterPro" id="IPR038765">
    <property type="entry name" value="Papain-like_cys_pep_sf"/>
</dbReference>
<dbReference type="GO" id="GO:0006508">
    <property type="term" value="P:proteolysis"/>
    <property type="evidence" value="ECO:0007669"/>
    <property type="project" value="UniProtKB-KW"/>
</dbReference>
<evidence type="ECO:0000259" key="8">
    <source>
        <dbReference type="SMART" id="SM00848"/>
    </source>
</evidence>
<dbReference type="Pfam" id="PF00112">
    <property type="entry name" value="Peptidase_C1"/>
    <property type="match status" value="2"/>
</dbReference>
<evidence type="ECO:0000259" key="7">
    <source>
        <dbReference type="SMART" id="SM00645"/>
    </source>
</evidence>
<dbReference type="PROSITE" id="PS00639">
    <property type="entry name" value="THIOL_PROTEASE_HIS"/>
    <property type="match status" value="1"/>
</dbReference>
<keyword evidence="3" id="KW-0378">Hydrolase</keyword>
<dbReference type="InterPro" id="IPR000668">
    <property type="entry name" value="Peptidase_C1A_C"/>
</dbReference>
<dbReference type="InterPro" id="IPR013128">
    <property type="entry name" value="Peptidase_C1A"/>
</dbReference>
<dbReference type="Gene3D" id="3.90.70.10">
    <property type="entry name" value="Cysteine proteinases"/>
    <property type="match status" value="1"/>
</dbReference>
<evidence type="ECO:0000256" key="4">
    <source>
        <dbReference type="ARBA" id="ARBA00022807"/>
    </source>
</evidence>
<dbReference type="CDD" id="cd02248">
    <property type="entry name" value="Peptidase_C1A"/>
    <property type="match status" value="1"/>
</dbReference>
<dbReference type="AlphaFoldDB" id="A0A1I7X5Y8"/>
<dbReference type="WBParaSite" id="Hba_12885">
    <property type="protein sequence ID" value="Hba_12885"/>
    <property type="gene ID" value="Hba_12885"/>
</dbReference>
<protein>
    <submittedName>
        <fullName evidence="10">Papain family cysteine protease</fullName>
    </submittedName>
</protein>